<dbReference type="PROSITE" id="PS50075">
    <property type="entry name" value="CARRIER"/>
    <property type="match status" value="1"/>
</dbReference>
<evidence type="ECO:0000313" key="3">
    <source>
        <dbReference type="Proteomes" id="UP000292564"/>
    </source>
</evidence>
<protein>
    <submittedName>
        <fullName evidence="2">Phosphopantetheine binding protein</fullName>
    </submittedName>
</protein>
<sequence>MRDQTVVDVVFEEWRSALGAEHPAEDDDFFAAGGDSQLALQMVSRIERRLDIRFPLEVLFIEGTLGSVLNACEERVSA</sequence>
<dbReference type="Gene3D" id="1.10.1200.10">
    <property type="entry name" value="ACP-like"/>
    <property type="match status" value="1"/>
</dbReference>
<dbReference type="InterPro" id="IPR009081">
    <property type="entry name" value="PP-bd_ACP"/>
</dbReference>
<evidence type="ECO:0000313" key="2">
    <source>
        <dbReference type="EMBL" id="RZU50932.1"/>
    </source>
</evidence>
<accession>A0A4Q7ZJ95</accession>
<dbReference type="AlphaFoldDB" id="A0A4Q7ZJ95"/>
<keyword evidence="3" id="KW-1185">Reference proteome</keyword>
<dbReference type="EMBL" id="SHKY01000001">
    <property type="protein sequence ID" value="RZU50932.1"/>
    <property type="molecule type" value="Genomic_DNA"/>
</dbReference>
<proteinExistence type="predicted"/>
<organism evidence="2 3">
    <name type="scientific">Krasilnikovia cinnamomea</name>
    <dbReference type="NCBI Taxonomy" id="349313"/>
    <lineage>
        <taxon>Bacteria</taxon>
        <taxon>Bacillati</taxon>
        <taxon>Actinomycetota</taxon>
        <taxon>Actinomycetes</taxon>
        <taxon>Micromonosporales</taxon>
        <taxon>Micromonosporaceae</taxon>
        <taxon>Krasilnikovia</taxon>
    </lineage>
</organism>
<evidence type="ECO:0000259" key="1">
    <source>
        <dbReference type="PROSITE" id="PS50075"/>
    </source>
</evidence>
<dbReference type="Proteomes" id="UP000292564">
    <property type="component" value="Unassembled WGS sequence"/>
</dbReference>
<dbReference type="Pfam" id="PF00550">
    <property type="entry name" value="PP-binding"/>
    <property type="match status" value="1"/>
</dbReference>
<name>A0A4Q7ZJ95_9ACTN</name>
<comment type="caution">
    <text evidence="2">The sequence shown here is derived from an EMBL/GenBank/DDBJ whole genome shotgun (WGS) entry which is preliminary data.</text>
</comment>
<dbReference type="SUPFAM" id="SSF47336">
    <property type="entry name" value="ACP-like"/>
    <property type="match status" value="1"/>
</dbReference>
<dbReference type="RefSeq" id="WP_165449469.1">
    <property type="nucleotide sequence ID" value="NZ_SHKY01000001.1"/>
</dbReference>
<feature type="domain" description="Carrier" evidence="1">
    <location>
        <begin position="1"/>
        <end position="76"/>
    </location>
</feature>
<reference evidence="2 3" key="1">
    <citation type="submission" date="2019-02" db="EMBL/GenBank/DDBJ databases">
        <title>Sequencing the genomes of 1000 actinobacteria strains.</title>
        <authorList>
            <person name="Klenk H.-P."/>
        </authorList>
    </citation>
    <scope>NUCLEOTIDE SEQUENCE [LARGE SCALE GENOMIC DNA]</scope>
    <source>
        <strain evidence="2 3">DSM 45162</strain>
    </source>
</reference>
<gene>
    <name evidence="2" type="ORF">EV385_2724</name>
</gene>
<dbReference type="InterPro" id="IPR036736">
    <property type="entry name" value="ACP-like_sf"/>
</dbReference>